<dbReference type="EMBL" id="MDYX01000024">
    <property type="protein sequence ID" value="KAF9629049.1"/>
    <property type="molecule type" value="Genomic_DNA"/>
</dbReference>
<keyword evidence="8" id="KW-1185">Reference proteome</keyword>
<evidence type="ECO:0000256" key="4">
    <source>
        <dbReference type="ARBA" id="ARBA00022837"/>
    </source>
</evidence>
<dbReference type="SUPFAM" id="SSF53649">
    <property type="entry name" value="Alkaline phosphatase-like"/>
    <property type="match status" value="1"/>
</dbReference>
<reference evidence="7" key="2">
    <citation type="journal article" date="2018" name="DNA Res.">
        <title>Comparative genome and transcriptome analyses reveal adaptations to opportunistic infections in woody plant degrading pathogens of Botryosphaeriaceae.</title>
        <authorList>
            <person name="Yan J.Y."/>
            <person name="Zhao W.S."/>
            <person name="Chen Z."/>
            <person name="Xing Q.K."/>
            <person name="Zhang W."/>
            <person name="Chethana K.W.T."/>
            <person name="Xue M.F."/>
            <person name="Xu J.P."/>
            <person name="Phillips A.J.L."/>
            <person name="Wang Y."/>
            <person name="Liu J.H."/>
            <person name="Liu M."/>
            <person name="Zhou Y."/>
            <person name="Jayawardena R.S."/>
            <person name="Manawasinghe I.S."/>
            <person name="Huang J.B."/>
            <person name="Qiao G.H."/>
            <person name="Fu C.Y."/>
            <person name="Guo F.F."/>
            <person name="Dissanayake A.J."/>
            <person name="Peng Y.L."/>
            <person name="Hyde K.D."/>
            <person name="Li X.H."/>
        </authorList>
    </citation>
    <scope>NUCLEOTIDE SEQUENCE</scope>
    <source>
        <strain evidence="7">CSS-01s</strain>
    </source>
</reference>
<reference evidence="7" key="1">
    <citation type="submission" date="2016-08" db="EMBL/GenBank/DDBJ databases">
        <authorList>
            <person name="Yan J."/>
        </authorList>
    </citation>
    <scope>NUCLEOTIDE SEQUENCE</scope>
    <source>
        <strain evidence="7">CSS-01s</strain>
    </source>
</reference>
<reference evidence="6 8" key="3">
    <citation type="journal article" date="2019" name="Sci. Rep.">
        <title>A multi-omics analysis of the grapevine pathogen Lasiodiplodia theobromae reveals that temperature affects the expression of virulence- and pathogenicity-related genes.</title>
        <authorList>
            <person name="Felix C."/>
            <person name="Meneses R."/>
            <person name="Goncalves M.F.M."/>
            <person name="Tilleman L."/>
            <person name="Duarte A.S."/>
            <person name="Jorrin-Novo J.V."/>
            <person name="Van de Peer Y."/>
            <person name="Deforce D."/>
            <person name="Van Nieuwerburgh F."/>
            <person name="Esteves A.C."/>
            <person name="Alves A."/>
        </authorList>
    </citation>
    <scope>NUCLEOTIDE SEQUENCE [LARGE SCALE GENOMIC DNA]</scope>
    <source>
        <strain evidence="6 8">LA-SOL3</strain>
    </source>
</reference>
<dbReference type="Proteomes" id="UP000627934">
    <property type="component" value="Unassembled WGS sequence"/>
</dbReference>
<evidence type="ECO:0000259" key="5">
    <source>
        <dbReference type="Pfam" id="PF00884"/>
    </source>
</evidence>
<dbReference type="Pfam" id="PF00884">
    <property type="entry name" value="Sulfatase"/>
    <property type="match status" value="1"/>
</dbReference>
<dbReference type="EMBL" id="VCHE01000100">
    <property type="protein sequence ID" value="KAB2571479.1"/>
    <property type="molecule type" value="Genomic_DNA"/>
</dbReference>
<gene>
    <name evidence="6" type="primary">atsA_2</name>
    <name evidence="7" type="ORF">BFW01_g10252</name>
    <name evidence="6" type="ORF">DBV05_g9841</name>
</gene>
<dbReference type="Gene3D" id="3.30.1120.10">
    <property type="match status" value="1"/>
</dbReference>
<dbReference type="Proteomes" id="UP000325902">
    <property type="component" value="Unassembled WGS sequence"/>
</dbReference>
<organism evidence="6 8">
    <name type="scientific">Lasiodiplodia theobromae</name>
    <dbReference type="NCBI Taxonomy" id="45133"/>
    <lineage>
        <taxon>Eukaryota</taxon>
        <taxon>Fungi</taxon>
        <taxon>Dikarya</taxon>
        <taxon>Ascomycota</taxon>
        <taxon>Pezizomycotina</taxon>
        <taxon>Dothideomycetes</taxon>
        <taxon>Dothideomycetes incertae sedis</taxon>
        <taxon>Botryosphaeriales</taxon>
        <taxon>Botryosphaeriaceae</taxon>
        <taxon>Lasiodiplodia</taxon>
    </lineage>
</organism>
<dbReference type="GO" id="GO:0004065">
    <property type="term" value="F:arylsulfatase activity"/>
    <property type="evidence" value="ECO:0007669"/>
    <property type="project" value="TreeGrafter"/>
</dbReference>
<dbReference type="InterPro" id="IPR017850">
    <property type="entry name" value="Alkaline_phosphatase_core_sf"/>
</dbReference>
<proteinExistence type="inferred from homology"/>
<keyword evidence="3" id="KW-0378">Hydrolase</keyword>
<dbReference type="InterPro" id="IPR024607">
    <property type="entry name" value="Sulfatase_CS"/>
</dbReference>
<dbReference type="PANTHER" id="PTHR42693:SF33">
    <property type="entry name" value="ARYLSULFATASE"/>
    <property type="match status" value="1"/>
</dbReference>
<dbReference type="PROSITE" id="PS00149">
    <property type="entry name" value="SULFATASE_2"/>
    <property type="match status" value="1"/>
</dbReference>
<accession>A0A5N5D1C7</accession>
<keyword evidence="2" id="KW-0479">Metal-binding</keyword>
<dbReference type="AlphaFoldDB" id="A0A5N5D1C7"/>
<dbReference type="InterPro" id="IPR000917">
    <property type="entry name" value="Sulfatase_N"/>
</dbReference>
<evidence type="ECO:0000256" key="1">
    <source>
        <dbReference type="ARBA" id="ARBA00008779"/>
    </source>
</evidence>
<feature type="domain" description="Sulfatase N-terminal" evidence="5">
    <location>
        <begin position="10"/>
        <end position="443"/>
    </location>
</feature>
<sequence>MAPSSSTKRPNFLVIVADDLGYSDISPFGGEIKTPTLEKLAKDGIRLSNFHTASACSPTRSMLFSGTDNHIAGLGQMMEHMAAFPDVFKGVPGYEGYLNWRVAALSELLEDAGYLTIMSGKWHLGLTKELAPCSRGFKKSFSFLPGSGNHYGYEPQLDANEIKIPCLNTDEHWMDGDKFIDRQKDLPSDFYSTKYFTDRLLDFFEKRTPDEKDQSFFAYLPFTAPHWPLQAPKEVIDQYAGMYDNGPDELAKQRLERLISLGLVRPGVEPAPPSGNIGKPWTELTDQERKESARKMETFAAMVQLIDEHVGRVVDYLESTGELDNTFVLFMSDNGAEGVALEALPLMGGPRTMAGVIDRYYNNSYENIGDKTSFVWYGPRWACAATAPARGFKCWITEGGINCPCLIRYPKFAAGAADQEGKISHSFTTVMDILPTILDLAGVKHPGDTFRGRKVHPPRGKSWVQHLNSGDLQGTSVHGEDVHVHGWELFGQRAIREGKWKAIWMNAPRGKDDWELYDVEADPGELHDRSGAEPEVVERLVKHWEQYFAETGMIQTPVFAVTKA</sequence>
<dbReference type="PANTHER" id="PTHR42693">
    <property type="entry name" value="ARYLSULFATASE FAMILY MEMBER"/>
    <property type="match status" value="1"/>
</dbReference>
<comment type="caution">
    <text evidence="6">The sequence shown here is derived from an EMBL/GenBank/DDBJ whole genome shotgun (WGS) entry which is preliminary data.</text>
</comment>
<evidence type="ECO:0000256" key="3">
    <source>
        <dbReference type="ARBA" id="ARBA00022801"/>
    </source>
</evidence>
<dbReference type="InterPro" id="IPR050738">
    <property type="entry name" value="Sulfatase"/>
</dbReference>
<evidence type="ECO:0000313" key="7">
    <source>
        <dbReference type="EMBL" id="KAF9629049.1"/>
    </source>
</evidence>
<comment type="similarity">
    <text evidence="1">Belongs to the sulfatase family.</text>
</comment>
<dbReference type="GO" id="GO:0046872">
    <property type="term" value="F:metal ion binding"/>
    <property type="evidence" value="ECO:0007669"/>
    <property type="project" value="UniProtKB-KW"/>
</dbReference>
<evidence type="ECO:0000313" key="6">
    <source>
        <dbReference type="EMBL" id="KAB2571479.1"/>
    </source>
</evidence>
<evidence type="ECO:0000256" key="2">
    <source>
        <dbReference type="ARBA" id="ARBA00022723"/>
    </source>
</evidence>
<name>A0A5N5D1C7_9PEZI</name>
<keyword evidence="4" id="KW-0106">Calcium</keyword>
<protein>
    <submittedName>
        <fullName evidence="6">Arylsulfatase</fullName>
    </submittedName>
    <submittedName>
        <fullName evidence="7">Choline-sulfatase</fullName>
    </submittedName>
</protein>
<dbReference type="OrthoDB" id="103349at2759"/>
<dbReference type="CDD" id="cd16025">
    <property type="entry name" value="PAS_like"/>
    <property type="match status" value="1"/>
</dbReference>
<dbReference type="Gene3D" id="3.40.720.10">
    <property type="entry name" value="Alkaline Phosphatase, subunit A"/>
    <property type="match status" value="1"/>
</dbReference>
<evidence type="ECO:0000313" key="8">
    <source>
        <dbReference type="Proteomes" id="UP000325902"/>
    </source>
</evidence>